<evidence type="ECO:0000256" key="3">
    <source>
        <dbReference type="PROSITE-ProRule" id="PRU00475"/>
    </source>
</evidence>
<evidence type="ECO:0000313" key="8">
    <source>
        <dbReference type="EMBL" id="KAJ8464334.1"/>
    </source>
</evidence>
<dbReference type="GO" id="GO:0000785">
    <property type="term" value="C:chromatin"/>
    <property type="evidence" value="ECO:0007669"/>
    <property type="project" value="UniProtKB-ARBA"/>
</dbReference>
<evidence type="ECO:0000259" key="6">
    <source>
        <dbReference type="PROSITE" id="PS50827"/>
    </source>
</evidence>
<evidence type="ECO:0000256" key="1">
    <source>
        <dbReference type="ARBA" id="ARBA00004123"/>
    </source>
</evidence>
<comment type="subcellular location">
    <subcellularLocation>
        <location evidence="1 3">Nucleus</location>
    </subcellularLocation>
</comment>
<dbReference type="PANTHER" id="PTHR15546">
    <property type="entry name" value="BROMODOMAIN ADJACENT TO ZINC FINGER DOMAIN, 2A"/>
    <property type="match status" value="1"/>
</dbReference>
<organism evidence="8 9">
    <name type="scientific">Ensete ventricosum</name>
    <name type="common">Abyssinian banana</name>
    <name type="synonym">Musa ensete</name>
    <dbReference type="NCBI Taxonomy" id="4639"/>
    <lineage>
        <taxon>Eukaryota</taxon>
        <taxon>Viridiplantae</taxon>
        <taxon>Streptophyta</taxon>
        <taxon>Embryophyta</taxon>
        <taxon>Tracheophyta</taxon>
        <taxon>Spermatophyta</taxon>
        <taxon>Magnoliopsida</taxon>
        <taxon>Liliopsida</taxon>
        <taxon>Zingiberales</taxon>
        <taxon>Musaceae</taxon>
        <taxon>Ensete</taxon>
    </lineage>
</organism>
<feature type="domain" description="DDT" evidence="6">
    <location>
        <begin position="315"/>
        <end position="376"/>
    </location>
</feature>
<dbReference type="Pfam" id="PF15613">
    <property type="entry name" value="WSD"/>
    <property type="match status" value="1"/>
</dbReference>
<accession>A0AAV8Q5Z9</accession>
<feature type="domain" description="WAC" evidence="7">
    <location>
        <begin position="35"/>
        <end position="141"/>
    </location>
</feature>
<dbReference type="AlphaFoldDB" id="A0AAV8Q5Z9"/>
<dbReference type="SMART" id="SM00571">
    <property type="entry name" value="DDT"/>
    <property type="match status" value="1"/>
</dbReference>
<dbReference type="Pfam" id="PF02791">
    <property type="entry name" value="DDT"/>
    <property type="match status" value="1"/>
</dbReference>
<feature type="region of interest" description="Disordered" evidence="5">
    <location>
        <begin position="547"/>
        <end position="579"/>
    </location>
</feature>
<feature type="region of interest" description="Disordered" evidence="5">
    <location>
        <begin position="256"/>
        <end position="279"/>
    </location>
</feature>
<dbReference type="Proteomes" id="UP001222027">
    <property type="component" value="Unassembled WGS sequence"/>
</dbReference>
<evidence type="ECO:0000256" key="2">
    <source>
        <dbReference type="ARBA" id="ARBA00023242"/>
    </source>
</evidence>
<comment type="caution">
    <text evidence="8">The sequence shown here is derived from an EMBL/GenBank/DDBJ whole genome shotgun (WGS) entry which is preliminary data.</text>
</comment>
<protein>
    <recommendedName>
        <fullName evidence="10">DDT domain-containing protein</fullName>
    </recommendedName>
</protein>
<evidence type="ECO:0000259" key="7">
    <source>
        <dbReference type="PROSITE" id="PS51136"/>
    </source>
</evidence>
<dbReference type="PROSITE" id="PS51136">
    <property type="entry name" value="WAC"/>
    <property type="match status" value="1"/>
</dbReference>
<evidence type="ECO:0000256" key="5">
    <source>
        <dbReference type="SAM" id="MobiDB-lite"/>
    </source>
</evidence>
<proteinExistence type="predicted"/>
<feature type="coiled-coil region" evidence="4">
    <location>
        <begin position="449"/>
        <end position="476"/>
    </location>
</feature>
<keyword evidence="4" id="KW-0175">Coiled coil</keyword>
<evidence type="ECO:0000256" key="4">
    <source>
        <dbReference type="SAM" id="Coils"/>
    </source>
</evidence>
<gene>
    <name evidence="8" type="ORF">OPV22_026886</name>
</gene>
<dbReference type="InterPro" id="IPR028941">
    <property type="entry name" value="WHIM2_dom"/>
</dbReference>
<feature type="compositionally biased region" description="Basic and acidic residues" evidence="5">
    <location>
        <begin position="267"/>
        <end position="276"/>
    </location>
</feature>
<keyword evidence="9" id="KW-1185">Reference proteome</keyword>
<reference evidence="8 9" key="1">
    <citation type="submission" date="2022-12" db="EMBL/GenBank/DDBJ databases">
        <title>Chromosome-scale assembly of the Ensete ventricosum genome.</title>
        <authorList>
            <person name="Dussert Y."/>
            <person name="Stocks J."/>
            <person name="Wendawek A."/>
            <person name="Woldeyes F."/>
            <person name="Nichols R.A."/>
            <person name="Borrell J.S."/>
        </authorList>
    </citation>
    <scope>NUCLEOTIDE SEQUENCE [LARGE SCALE GENOMIC DNA]</scope>
    <source>
        <strain evidence="9">cv. Maze</strain>
        <tissue evidence="8">Seeds</tissue>
    </source>
</reference>
<dbReference type="InterPro" id="IPR013136">
    <property type="entry name" value="WSTF_Acf1_Cbp146"/>
</dbReference>
<dbReference type="Pfam" id="PF10537">
    <property type="entry name" value="WAC_Acf1_DNA_bd"/>
    <property type="match status" value="1"/>
</dbReference>
<sequence>MAAQTREREEARGPAQAVLRDTRRKLNPRRAISLSRILGAEVFAELFRDYEDYLKRVNLYRQRVWRCKVTGKSNLTYEEALVSEHRATENVQQFPKDLIPRVLHMIQFSTSTLNDLVNEMYYKLQESLFEGLELQGRKDDSVYSCKILKILDDGNTVQYRVGWFDKDKKITDSSILKAEDLIHKKRPFSRRVLKEFIKESTYQTSPWVVHENVAKKHGIMTEPPEELRDILTLQNGSIWSTKKKWDFQNSKINRKRKGAENVNLAGPDKKIKKDEDNPNAEPVRYPIDDLSVCPAPDDPIFTERPPLSLEFNVPMNCVGDLLMVWDFCCTFGKLLHLWPFSLDDLENAICHKDTNLMLIVELHSSILQLLIKDEGDYFLVTRDKKRKSKIRLINWAEFVCDFVEMRDREELSGYVGTIKRGHYGLLEAPIKLRILRELVAEALGTDAIRVNLEERVEQQQALAAVKRDEARRQKEELLKMEDSDNKGTAAGNIVENGSRNDHRMTLNESYVDYVDEVHTSDKNHIAENREKKDYSYVSAEAAKKLRTGDGCNSEGMKAQRRGKDKDKETPNPEATKEHLEREIEKLSVRTNYLGKDRNHNRYWFFRRERRLFVESSDSMQWGYYSTKEEVDAFLGSLNPKGERERGLKRQLEKYYNRISLALQKRSKDIAQKVLLEENVLRRSTRVRAQPRDGSATAFLRYKNKWKEN</sequence>
<keyword evidence="2 3" id="KW-0539">Nucleus</keyword>
<dbReference type="InterPro" id="IPR053271">
    <property type="entry name" value="DDT_domain"/>
</dbReference>
<dbReference type="InterPro" id="IPR018501">
    <property type="entry name" value="DDT_dom"/>
</dbReference>
<dbReference type="GO" id="GO:0005634">
    <property type="term" value="C:nucleus"/>
    <property type="evidence" value="ECO:0007669"/>
    <property type="project" value="UniProtKB-SubCell"/>
</dbReference>
<evidence type="ECO:0000313" key="9">
    <source>
        <dbReference type="Proteomes" id="UP001222027"/>
    </source>
</evidence>
<name>A0AAV8Q5Z9_ENSVE</name>
<dbReference type="PANTHER" id="PTHR15546:SF2">
    <property type="entry name" value="DDT DOMAIN-CONTAINING PROTEIN DDB_G0282237"/>
    <property type="match status" value="1"/>
</dbReference>
<evidence type="ECO:0008006" key="10">
    <source>
        <dbReference type="Google" id="ProtNLM"/>
    </source>
</evidence>
<dbReference type="PROSITE" id="PS50827">
    <property type="entry name" value="DDT"/>
    <property type="match status" value="1"/>
</dbReference>
<feature type="compositionally biased region" description="Basic and acidic residues" evidence="5">
    <location>
        <begin position="561"/>
        <end position="579"/>
    </location>
</feature>
<dbReference type="EMBL" id="JAQQAF010000008">
    <property type="protein sequence ID" value="KAJ8464334.1"/>
    <property type="molecule type" value="Genomic_DNA"/>
</dbReference>